<feature type="coiled-coil region" evidence="1">
    <location>
        <begin position="169"/>
        <end position="210"/>
    </location>
</feature>
<keyword evidence="1" id="KW-0175">Coiled coil</keyword>
<dbReference type="RefSeq" id="WP_202952405.1">
    <property type="nucleotide sequence ID" value="NZ_JAPCID010000052.1"/>
</dbReference>
<evidence type="ECO:0000313" key="3">
    <source>
        <dbReference type="Proteomes" id="UP001147700"/>
    </source>
</evidence>
<accession>A0ABT4RRN7</accession>
<organism evidence="2 3">
    <name type="scientific">Solirubrobacter deserti</name>
    <dbReference type="NCBI Taxonomy" id="2282478"/>
    <lineage>
        <taxon>Bacteria</taxon>
        <taxon>Bacillati</taxon>
        <taxon>Actinomycetota</taxon>
        <taxon>Thermoleophilia</taxon>
        <taxon>Solirubrobacterales</taxon>
        <taxon>Solirubrobacteraceae</taxon>
        <taxon>Solirubrobacter</taxon>
    </lineage>
</organism>
<comment type="caution">
    <text evidence="2">The sequence shown here is derived from an EMBL/GenBank/DDBJ whole genome shotgun (WGS) entry which is preliminary data.</text>
</comment>
<dbReference type="Proteomes" id="UP001147700">
    <property type="component" value="Unassembled WGS sequence"/>
</dbReference>
<evidence type="ECO:0000256" key="1">
    <source>
        <dbReference type="SAM" id="Coils"/>
    </source>
</evidence>
<gene>
    <name evidence="2" type="ORF">OJ962_27170</name>
</gene>
<evidence type="ECO:0000313" key="2">
    <source>
        <dbReference type="EMBL" id="MDA0141209.1"/>
    </source>
</evidence>
<name>A0ABT4RRN7_9ACTN</name>
<protein>
    <submittedName>
        <fullName evidence="2">DUF2130 domain-containing protein</fullName>
    </submittedName>
</protein>
<reference evidence="2" key="1">
    <citation type="submission" date="2022-10" db="EMBL/GenBank/DDBJ databases">
        <title>The WGS of Solirubrobacter sp. CPCC 204708.</title>
        <authorList>
            <person name="Jiang Z."/>
        </authorList>
    </citation>
    <scope>NUCLEOTIDE SEQUENCE</scope>
    <source>
        <strain evidence="2">CPCC 204708</strain>
    </source>
</reference>
<keyword evidence="3" id="KW-1185">Reference proteome</keyword>
<dbReference type="EMBL" id="JAPCID010000052">
    <property type="protein sequence ID" value="MDA0141209.1"/>
    <property type="molecule type" value="Genomic_DNA"/>
</dbReference>
<sequence>MEAATPLRTPRVHVLMGRVIVDNVVIDDPTTAAFLDRRISAGDDPVAIVNDAIEVGARILEREQAAVDAEFVRNEFEKVSREVETAFTDKARVVAEFFGTKVDEVFGEENGHLARELQRLFGEGSTAAVQHQLREVMRDQSARMREDLLRQFSSADGNNPLADFKAAHLRTTRELATRQEAQLEAMREQMVALKLELAGLRSEREKAAEVAAEHARGTAKGRPYEEALVDALDAIARGHGDDCDAVGDFRGGGGRKGDVVVDIEGCSGAARGRIVFEAKHSRRSRKEALSDLEEAMAQRAADYGVWVVPSAEQLPARVDGLKEIGGDKMFVVYDPEDGSRLALEVAYSLARARVLMAKGGVDGLDAPALRAEVERALGAMDEVRRIKLHLTNAAGGIEQARAVLDAMAERVRAHLAQITALVDSADENGDDTH</sequence>
<proteinExistence type="predicted"/>